<organism evidence="2 3">
    <name type="scientific">Pholiota conissans</name>
    <dbReference type="NCBI Taxonomy" id="109636"/>
    <lineage>
        <taxon>Eukaryota</taxon>
        <taxon>Fungi</taxon>
        <taxon>Dikarya</taxon>
        <taxon>Basidiomycota</taxon>
        <taxon>Agaricomycotina</taxon>
        <taxon>Agaricomycetes</taxon>
        <taxon>Agaricomycetidae</taxon>
        <taxon>Agaricales</taxon>
        <taxon>Agaricineae</taxon>
        <taxon>Strophariaceae</taxon>
        <taxon>Pholiota</taxon>
    </lineage>
</organism>
<evidence type="ECO:0000259" key="1">
    <source>
        <dbReference type="Pfam" id="PF07859"/>
    </source>
</evidence>
<gene>
    <name evidence="2" type="ORF">BDN70DRAFT_875230</name>
</gene>
<dbReference type="AlphaFoldDB" id="A0A9P5Z7A5"/>
<name>A0A9P5Z7A5_9AGAR</name>
<dbReference type="EMBL" id="MU155167">
    <property type="protein sequence ID" value="KAF9482312.1"/>
    <property type="molecule type" value="Genomic_DNA"/>
</dbReference>
<proteinExistence type="predicted"/>
<comment type="caution">
    <text evidence="2">The sequence shown here is derived from an EMBL/GenBank/DDBJ whole genome shotgun (WGS) entry which is preliminary data.</text>
</comment>
<feature type="domain" description="Alpha/beta hydrolase fold-3" evidence="1">
    <location>
        <begin position="66"/>
        <end position="177"/>
    </location>
</feature>
<evidence type="ECO:0000313" key="2">
    <source>
        <dbReference type="EMBL" id="KAF9482312.1"/>
    </source>
</evidence>
<sequence length="296" mass="32311">MKATYFRNLVSSQQYTLLEKNRKIIESVERTTYDYGTTDSHKLDVYAPILSSVPETQPASKPPIFLFFYGGGFTRGARINPSQELVHANFGAFFALKGILTAIADYRLVPSVSSPGGSEDVRDALAWISLSLCDIGDISRLFVMGHSAGGVHLSGYMLNPSIYNQSIRISGIILLGVPYEIPVGNKAVSDFRSAAKLYYGDAKKVAANQPLGMLRRANKDWVVALPPLRNMMAAREPRYLASAVRTFGQLYASKGGTVQTNVLDGHDHLSPIGSLCTGEGEEWGIEVAEWILSNLS</sequence>
<dbReference type="Gene3D" id="3.40.50.1820">
    <property type="entry name" value="alpha/beta hydrolase"/>
    <property type="match status" value="1"/>
</dbReference>
<dbReference type="InterPro" id="IPR013094">
    <property type="entry name" value="AB_hydrolase_3"/>
</dbReference>
<dbReference type="GO" id="GO:0016787">
    <property type="term" value="F:hydrolase activity"/>
    <property type="evidence" value="ECO:0007669"/>
    <property type="project" value="InterPro"/>
</dbReference>
<dbReference type="Proteomes" id="UP000807469">
    <property type="component" value="Unassembled WGS sequence"/>
</dbReference>
<keyword evidence="3" id="KW-1185">Reference proteome</keyword>
<reference evidence="2" key="1">
    <citation type="submission" date="2020-11" db="EMBL/GenBank/DDBJ databases">
        <authorList>
            <consortium name="DOE Joint Genome Institute"/>
            <person name="Ahrendt S."/>
            <person name="Riley R."/>
            <person name="Andreopoulos W."/>
            <person name="Labutti K."/>
            <person name="Pangilinan J."/>
            <person name="Ruiz-Duenas F.J."/>
            <person name="Barrasa J.M."/>
            <person name="Sanchez-Garcia M."/>
            <person name="Camarero S."/>
            <person name="Miyauchi S."/>
            <person name="Serrano A."/>
            <person name="Linde D."/>
            <person name="Babiker R."/>
            <person name="Drula E."/>
            <person name="Ayuso-Fernandez I."/>
            <person name="Pacheco R."/>
            <person name="Padilla G."/>
            <person name="Ferreira P."/>
            <person name="Barriuso J."/>
            <person name="Kellner H."/>
            <person name="Castanera R."/>
            <person name="Alfaro M."/>
            <person name="Ramirez L."/>
            <person name="Pisabarro A.G."/>
            <person name="Kuo A."/>
            <person name="Tritt A."/>
            <person name="Lipzen A."/>
            <person name="He G."/>
            <person name="Yan M."/>
            <person name="Ng V."/>
            <person name="Cullen D."/>
            <person name="Martin F."/>
            <person name="Rosso M.-N."/>
            <person name="Henrissat B."/>
            <person name="Hibbett D."/>
            <person name="Martinez A.T."/>
            <person name="Grigoriev I.V."/>
        </authorList>
    </citation>
    <scope>NUCLEOTIDE SEQUENCE</scope>
    <source>
        <strain evidence="2">CIRM-BRFM 674</strain>
    </source>
</reference>
<dbReference type="PANTHER" id="PTHR23024">
    <property type="entry name" value="ARYLACETAMIDE DEACETYLASE"/>
    <property type="match status" value="1"/>
</dbReference>
<protein>
    <submittedName>
        <fullName evidence="2">Alpha/beta-hydrolase</fullName>
    </submittedName>
</protein>
<accession>A0A9P5Z7A5</accession>
<dbReference type="InterPro" id="IPR050466">
    <property type="entry name" value="Carboxylest/Gibb_receptor"/>
</dbReference>
<dbReference type="PANTHER" id="PTHR23024:SF624">
    <property type="entry name" value="ALPHA_BETA HYDROLASE FOLD-3 DOMAIN-CONTAINING PROTEIN"/>
    <property type="match status" value="1"/>
</dbReference>
<dbReference type="Pfam" id="PF07859">
    <property type="entry name" value="Abhydrolase_3"/>
    <property type="match status" value="1"/>
</dbReference>
<dbReference type="OrthoDB" id="433474at2759"/>
<evidence type="ECO:0000313" key="3">
    <source>
        <dbReference type="Proteomes" id="UP000807469"/>
    </source>
</evidence>
<dbReference type="SUPFAM" id="SSF53474">
    <property type="entry name" value="alpha/beta-Hydrolases"/>
    <property type="match status" value="1"/>
</dbReference>
<dbReference type="InterPro" id="IPR029058">
    <property type="entry name" value="AB_hydrolase_fold"/>
</dbReference>